<dbReference type="RefSeq" id="XP_033598694.1">
    <property type="nucleotide sequence ID" value="XM_033750087.1"/>
</dbReference>
<feature type="transmembrane region" description="Helical" evidence="5">
    <location>
        <begin position="367"/>
        <end position="390"/>
    </location>
</feature>
<organism evidence="6 7">
    <name type="scientific">Pseudovirgaria hyperparasitica</name>
    <dbReference type="NCBI Taxonomy" id="470096"/>
    <lineage>
        <taxon>Eukaryota</taxon>
        <taxon>Fungi</taxon>
        <taxon>Dikarya</taxon>
        <taxon>Ascomycota</taxon>
        <taxon>Pezizomycotina</taxon>
        <taxon>Dothideomycetes</taxon>
        <taxon>Dothideomycetes incertae sedis</taxon>
        <taxon>Acrospermales</taxon>
        <taxon>Acrospermaceae</taxon>
        <taxon>Pseudovirgaria</taxon>
    </lineage>
</organism>
<feature type="transmembrane region" description="Helical" evidence="5">
    <location>
        <begin position="338"/>
        <end position="355"/>
    </location>
</feature>
<dbReference type="GeneID" id="54491141"/>
<dbReference type="GO" id="GO:0016020">
    <property type="term" value="C:membrane"/>
    <property type="evidence" value="ECO:0007669"/>
    <property type="project" value="UniProtKB-SubCell"/>
</dbReference>
<feature type="transmembrane region" description="Helical" evidence="5">
    <location>
        <begin position="117"/>
        <end position="136"/>
    </location>
</feature>
<dbReference type="GO" id="GO:0022857">
    <property type="term" value="F:transmembrane transporter activity"/>
    <property type="evidence" value="ECO:0007669"/>
    <property type="project" value="InterPro"/>
</dbReference>
<keyword evidence="2 5" id="KW-0812">Transmembrane</keyword>
<name>A0A6A6W126_9PEZI</name>
<accession>A0A6A6W126</accession>
<dbReference type="InterPro" id="IPR036259">
    <property type="entry name" value="MFS_trans_sf"/>
</dbReference>
<keyword evidence="7" id="KW-1185">Reference proteome</keyword>
<evidence type="ECO:0000313" key="6">
    <source>
        <dbReference type="EMBL" id="KAF2756243.1"/>
    </source>
</evidence>
<dbReference type="PANTHER" id="PTHR23507:SF8">
    <property type="entry name" value="MFS GENERAL SUBSTRATE TRANSPORTER"/>
    <property type="match status" value="1"/>
</dbReference>
<sequence length="503" mass="55061">MSSSAPGMGTVRERKGNAQRPLKALLVLLLFVNFAQGLYTLPLNKIIEQRLCREYYQEYDPSHVQADGTIDESMCKISQIQSRLATLQGIMETTWTIGDFLVTIPMSFVAARYGAKLVLYINLIPRACLLLWPALFNYFDRVVPTTSIIAAPFLSVFGGACVFETIIYTLTANMSDDNTQRATHLAWISSISYVVNLLGPATSAATMKLVVWLPLGIGLLLLASASMTIKHIPDYVHQLHPIRGSESNPLIPALSTETTQSSLKRDEDLPMHLAILHEFHEIFKLIFHPLHINIRLLLSSFVLTAVAGSNTYLLVQYISLRYGWTFTAAGFLLSVKSIFNLFLLTTLVPSLMYLASHVFRPVGLNSVAAILSLIISVIGAFGIGLSFAFWQLLTSLIIYAMGSALPVFKFSLLRASCVSGIVSSSSRSSDAHTPTQLFSLAMLSKTAGSLIGAPLMAVLWVHGIETGGIALGLPYFVSAGFYALAIGLIVMMKLEEETLTRIE</sequence>
<feature type="transmembrane region" description="Helical" evidence="5">
    <location>
        <begin position="437"/>
        <end position="461"/>
    </location>
</feature>
<reference evidence="6" key="1">
    <citation type="journal article" date="2020" name="Stud. Mycol.">
        <title>101 Dothideomycetes genomes: a test case for predicting lifestyles and emergence of pathogens.</title>
        <authorList>
            <person name="Haridas S."/>
            <person name="Albert R."/>
            <person name="Binder M."/>
            <person name="Bloem J."/>
            <person name="Labutti K."/>
            <person name="Salamov A."/>
            <person name="Andreopoulos B."/>
            <person name="Baker S."/>
            <person name="Barry K."/>
            <person name="Bills G."/>
            <person name="Bluhm B."/>
            <person name="Cannon C."/>
            <person name="Castanera R."/>
            <person name="Culley D."/>
            <person name="Daum C."/>
            <person name="Ezra D."/>
            <person name="Gonzalez J."/>
            <person name="Henrissat B."/>
            <person name="Kuo A."/>
            <person name="Liang C."/>
            <person name="Lipzen A."/>
            <person name="Lutzoni F."/>
            <person name="Magnuson J."/>
            <person name="Mondo S."/>
            <person name="Nolan M."/>
            <person name="Ohm R."/>
            <person name="Pangilinan J."/>
            <person name="Park H.-J."/>
            <person name="Ramirez L."/>
            <person name="Alfaro M."/>
            <person name="Sun H."/>
            <person name="Tritt A."/>
            <person name="Yoshinaga Y."/>
            <person name="Zwiers L.-H."/>
            <person name="Turgeon B."/>
            <person name="Goodwin S."/>
            <person name="Spatafora J."/>
            <person name="Crous P."/>
            <person name="Grigoriev I."/>
        </authorList>
    </citation>
    <scope>NUCLEOTIDE SEQUENCE</scope>
    <source>
        <strain evidence="6">CBS 121739</strain>
    </source>
</reference>
<evidence type="ECO:0000256" key="5">
    <source>
        <dbReference type="SAM" id="Phobius"/>
    </source>
</evidence>
<keyword evidence="4 5" id="KW-0472">Membrane</keyword>
<dbReference type="AlphaFoldDB" id="A0A6A6W126"/>
<feature type="transmembrane region" description="Helical" evidence="5">
    <location>
        <begin position="148"/>
        <end position="170"/>
    </location>
</feature>
<evidence type="ECO:0000256" key="3">
    <source>
        <dbReference type="ARBA" id="ARBA00022989"/>
    </source>
</evidence>
<protein>
    <recommendedName>
        <fullName evidence="8">MFS general substrate transporter</fullName>
    </recommendedName>
</protein>
<dbReference type="Pfam" id="PF07690">
    <property type="entry name" value="MFS_1"/>
    <property type="match status" value="1"/>
</dbReference>
<evidence type="ECO:0008006" key="8">
    <source>
        <dbReference type="Google" id="ProtNLM"/>
    </source>
</evidence>
<evidence type="ECO:0000256" key="1">
    <source>
        <dbReference type="ARBA" id="ARBA00004141"/>
    </source>
</evidence>
<dbReference type="Gene3D" id="1.20.1250.20">
    <property type="entry name" value="MFS general substrate transporter like domains"/>
    <property type="match status" value="1"/>
</dbReference>
<feature type="transmembrane region" description="Helical" evidence="5">
    <location>
        <begin position="296"/>
        <end position="318"/>
    </location>
</feature>
<feature type="transmembrane region" description="Helical" evidence="5">
    <location>
        <begin position="396"/>
        <end position="416"/>
    </location>
</feature>
<feature type="transmembrane region" description="Helical" evidence="5">
    <location>
        <begin position="209"/>
        <end position="229"/>
    </location>
</feature>
<dbReference type="InterPro" id="IPR011701">
    <property type="entry name" value="MFS"/>
</dbReference>
<dbReference type="PANTHER" id="PTHR23507">
    <property type="entry name" value="ZGC:174356"/>
    <property type="match status" value="1"/>
</dbReference>
<evidence type="ECO:0000313" key="7">
    <source>
        <dbReference type="Proteomes" id="UP000799437"/>
    </source>
</evidence>
<dbReference type="SUPFAM" id="SSF103473">
    <property type="entry name" value="MFS general substrate transporter"/>
    <property type="match status" value="1"/>
</dbReference>
<dbReference type="Proteomes" id="UP000799437">
    <property type="component" value="Unassembled WGS sequence"/>
</dbReference>
<feature type="transmembrane region" description="Helical" evidence="5">
    <location>
        <begin position="182"/>
        <end position="203"/>
    </location>
</feature>
<comment type="subcellular location">
    <subcellularLocation>
        <location evidence="1">Membrane</location>
        <topology evidence="1">Multi-pass membrane protein</topology>
    </subcellularLocation>
</comment>
<keyword evidence="3 5" id="KW-1133">Transmembrane helix</keyword>
<dbReference type="EMBL" id="ML996576">
    <property type="protein sequence ID" value="KAF2756243.1"/>
    <property type="molecule type" value="Genomic_DNA"/>
</dbReference>
<feature type="transmembrane region" description="Helical" evidence="5">
    <location>
        <begin position="473"/>
        <end position="492"/>
    </location>
</feature>
<dbReference type="OrthoDB" id="194139at2759"/>
<gene>
    <name evidence="6" type="ORF">EJ05DRAFT_95028</name>
</gene>
<proteinExistence type="predicted"/>
<evidence type="ECO:0000256" key="2">
    <source>
        <dbReference type="ARBA" id="ARBA00022692"/>
    </source>
</evidence>
<evidence type="ECO:0000256" key="4">
    <source>
        <dbReference type="ARBA" id="ARBA00023136"/>
    </source>
</evidence>